<keyword evidence="8" id="KW-0902">Two-component regulatory system</keyword>
<dbReference type="EC" id="2.7.13.3" evidence="2"/>
<dbReference type="SUPFAM" id="SSF47384">
    <property type="entry name" value="Homodimeric domain of signal transducing histidine kinase"/>
    <property type="match status" value="1"/>
</dbReference>
<keyword evidence="5" id="KW-0547">Nucleotide-binding</keyword>
<evidence type="ECO:0000259" key="11">
    <source>
        <dbReference type="PROSITE" id="PS50109"/>
    </source>
</evidence>
<reference evidence="14" key="1">
    <citation type="submission" date="2016-02" db="EMBL/GenBank/DDBJ databases">
        <title>Draft Genome Sequence of Sporotomaculum syntrophicum Strain FB, a Syntrophic Benzoate Degrader.</title>
        <authorList>
            <person name="Nobu M.K."/>
            <person name="Narihiro T."/>
            <person name="Qiu Y.-L."/>
            <person name="Ohashi A."/>
            <person name="Liu W.-T."/>
            <person name="Yuji S."/>
        </authorList>
    </citation>
    <scope>NUCLEOTIDE SEQUENCE</scope>
    <source>
        <strain evidence="14">FB</strain>
    </source>
</reference>
<dbReference type="Gene3D" id="3.30.565.10">
    <property type="entry name" value="Histidine kinase-like ATPase, C-terminal domain"/>
    <property type="match status" value="1"/>
</dbReference>
<feature type="transmembrane region" description="Helical" evidence="10">
    <location>
        <begin position="16"/>
        <end position="35"/>
    </location>
</feature>
<feature type="transmembrane region" description="Helical" evidence="10">
    <location>
        <begin position="79"/>
        <end position="102"/>
    </location>
</feature>
<keyword evidence="7" id="KW-0067">ATP-binding</keyword>
<keyword evidence="10" id="KW-0812">Transmembrane</keyword>
<feature type="domain" description="PAS" evidence="12">
    <location>
        <begin position="208"/>
        <end position="262"/>
    </location>
</feature>
<dbReference type="InterPro" id="IPR035965">
    <property type="entry name" value="PAS-like_dom_sf"/>
</dbReference>
<dbReference type="PROSITE" id="PS50109">
    <property type="entry name" value="HIS_KIN"/>
    <property type="match status" value="1"/>
</dbReference>
<evidence type="ECO:0000256" key="5">
    <source>
        <dbReference type="ARBA" id="ARBA00022741"/>
    </source>
</evidence>
<dbReference type="InterPro" id="IPR001610">
    <property type="entry name" value="PAC"/>
</dbReference>
<evidence type="ECO:0000256" key="8">
    <source>
        <dbReference type="ARBA" id="ARBA00023012"/>
    </source>
</evidence>
<dbReference type="GO" id="GO:0000155">
    <property type="term" value="F:phosphorelay sensor kinase activity"/>
    <property type="evidence" value="ECO:0007669"/>
    <property type="project" value="InterPro"/>
</dbReference>
<dbReference type="AlphaFoldDB" id="A0A9D2WMK0"/>
<dbReference type="PANTHER" id="PTHR43065">
    <property type="entry name" value="SENSOR HISTIDINE KINASE"/>
    <property type="match status" value="1"/>
</dbReference>
<dbReference type="PRINTS" id="PR00344">
    <property type="entry name" value="BCTRLSENSOR"/>
</dbReference>
<evidence type="ECO:0000259" key="13">
    <source>
        <dbReference type="PROSITE" id="PS50113"/>
    </source>
</evidence>
<dbReference type="OrthoDB" id="9784397at2"/>
<dbReference type="InterPro" id="IPR003661">
    <property type="entry name" value="HisK_dim/P_dom"/>
</dbReference>
<keyword evidence="10" id="KW-0472">Membrane</keyword>
<dbReference type="Pfam" id="PF00512">
    <property type="entry name" value="HisKA"/>
    <property type="match status" value="1"/>
</dbReference>
<dbReference type="CDD" id="cd00130">
    <property type="entry name" value="PAS"/>
    <property type="match status" value="1"/>
</dbReference>
<evidence type="ECO:0000256" key="4">
    <source>
        <dbReference type="ARBA" id="ARBA00022679"/>
    </source>
</evidence>
<dbReference type="SMART" id="SM00387">
    <property type="entry name" value="HATPase_c"/>
    <property type="match status" value="1"/>
</dbReference>
<dbReference type="Proteomes" id="UP000798488">
    <property type="component" value="Unassembled WGS sequence"/>
</dbReference>
<dbReference type="PANTHER" id="PTHR43065:SF46">
    <property type="entry name" value="C4-DICARBOXYLATE TRANSPORT SENSOR PROTEIN DCTB"/>
    <property type="match status" value="1"/>
</dbReference>
<dbReference type="Pfam" id="PF13426">
    <property type="entry name" value="PAS_9"/>
    <property type="match status" value="1"/>
</dbReference>
<dbReference type="InterPro" id="IPR000700">
    <property type="entry name" value="PAS-assoc_C"/>
</dbReference>
<feature type="transmembrane region" description="Helical" evidence="10">
    <location>
        <begin position="47"/>
        <end position="67"/>
    </location>
</feature>
<evidence type="ECO:0000256" key="10">
    <source>
        <dbReference type="SAM" id="Phobius"/>
    </source>
</evidence>
<evidence type="ECO:0000256" key="1">
    <source>
        <dbReference type="ARBA" id="ARBA00000085"/>
    </source>
</evidence>
<dbReference type="SMART" id="SM00091">
    <property type="entry name" value="PAS"/>
    <property type="match status" value="1"/>
</dbReference>
<organism evidence="14 15">
    <name type="scientific">Sporotomaculum syntrophicum</name>
    <dbReference type="NCBI Taxonomy" id="182264"/>
    <lineage>
        <taxon>Bacteria</taxon>
        <taxon>Bacillati</taxon>
        <taxon>Bacillota</taxon>
        <taxon>Clostridia</taxon>
        <taxon>Eubacteriales</taxon>
        <taxon>Desulfallaceae</taxon>
        <taxon>Sporotomaculum</taxon>
    </lineage>
</organism>
<evidence type="ECO:0000256" key="3">
    <source>
        <dbReference type="ARBA" id="ARBA00022553"/>
    </source>
</evidence>
<name>A0A9D2WMK0_9FIRM</name>
<evidence type="ECO:0000259" key="12">
    <source>
        <dbReference type="PROSITE" id="PS50112"/>
    </source>
</evidence>
<protein>
    <recommendedName>
        <fullName evidence="2">histidine kinase</fullName>
        <ecNumber evidence="2">2.7.13.3</ecNumber>
    </recommendedName>
</protein>
<feature type="coiled-coil region" evidence="9">
    <location>
        <begin position="185"/>
        <end position="215"/>
    </location>
</feature>
<keyword evidence="4 14" id="KW-0808">Transferase</keyword>
<feature type="transmembrane region" description="Helical" evidence="10">
    <location>
        <begin position="161"/>
        <end position="178"/>
    </location>
</feature>
<dbReference type="CDD" id="cd00082">
    <property type="entry name" value="HisKA"/>
    <property type="match status" value="1"/>
</dbReference>
<proteinExistence type="predicted"/>
<keyword evidence="6 14" id="KW-0418">Kinase</keyword>
<sequence>MAKDNVSHREKELQEYLLTTHMLCLLIVISSLVLGNKFNVSDQMYPLNNVRLFIVAGLVALYLLIILKTRSISLLDDIHAMSFAKAVYLSFPLLLTIVALLATGDSINNIETILLLPVLIAASITGKTGGLIMSTLCTMGLVFYNTYISSLNIYQAGEENLLFIGMMYIMGWLVGGLTDMESNNRKHLNQSLQSLKEEVASRKKAEEQLRVLSSAVEQSPVMVVIADTSGRIQYVNSSFTSIAGYSLADVAGKGIMEIMGEEKNQLEQLPGSMKSGGEWKGEITGLKKNGEYYYANTHLSSLKDSAGRITHVLGIAEDITAKRQMEQDMAKLDRLNLVGEMAAGIGHEIRNPMTTVRGFLQLLSDKEDCRDYREYFNLMIEELDRSNSIITEFLAMAKDRPVNLKRQNLNGLVEAMIPLLNADAINSEKSIEVDLQAVPDLLLDEKEIRQLLLNLARNGLQAMQPKGRLTIRTFMNRDAETVLAVSDQGCGIAPELLDKIGTPFFTTKDEGTGLGLAVCFSIAARHNASIKIDTSTTGTTFSVVFRQQG</sequence>
<dbReference type="Gene3D" id="3.30.450.20">
    <property type="entry name" value="PAS domain"/>
    <property type="match status" value="1"/>
</dbReference>
<evidence type="ECO:0000256" key="7">
    <source>
        <dbReference type="ARBA" id="ARBA00022840"/>
    </source>
</evidence>
<feature type="domain" description="Histidine kinase" evidence="11">
    <location>
        <begin position="344"/>
        <end position="549"/>
    </location>
</feature>
<keyword evidence="3" id="KW-0597">Phosphoprotein</keyword>
<dbReference type="InterPro" id="IPR004358">
    <property type="entry name" value="Sig_transdc_His_kin-like_C"/>
</dbReference>
<comment type="caution">
    <text evidence="14">The sequence shown here is derived from an EMBL/GenBank/DDBJ whole genome shotgun (WGS) entry which is preliminary data.</text>
</comment>
<dbReference type="Pfam" id="PF02518">
    <property type="entry name" value="HATPase_c"/>
    <property type="match status" value="1"/>
</dbReference>
<comment type="catalytic activity">
    <reaction evidence="1">
        <text>ATP + protein L-histidine = ADP + protein N-phospho-L-histidine.</text>
        <dbReference type="EC" id="2.7.13.3"/>
    </reaction>
</comment>
<evidence type="ECO:0000313" key="15">
    <source>
        <dbReference type="Proteomes" id="UP000798488"/>
    </source>
</evidence>
<dbReference type="InterPro" id="IPR036890">
    <property type="entry name" value="HATPase_C_sf"/>
</dbReference>
<dbReference type="SMART" id="SM00388">
    <property type="entry name" value="HisKA"/>
    <property type="match status" value="1"/>
</dbReference>
<dbReference type="GO" id="GO:0005524">
    <property type="term" value="F:ATP binding"/>
    <property type="evidence" value="ECO:0007669"/>
    <property type="project" value="UniProtKB-KW"/>
</dbReference>
<dbReference type="InterPro" id="IPR005467">
    <property type="entry name" value="His_kinase_dom"/>
</dbReference>
<dbReference type="InterPro" id="IPR000014">
    <property type="entry name" value="PAS"/>
</dbReference>
<dbReference type="InterPro" id="IPR003594">
    <property type="entry name" value="HATPase_dom"/>
</dbReference>
<evidence type="ECO:0000256" key="9">
    <source>
        <dbReference type="SAM" id="Coils"/>
    </source>
</evidence>
<keyword evidence="15" id="KW-1185">Reference proteome</keyword>
<dbReference type="PROSITE" id="PS50112">
    <property type="entry name" value="PAS"/>
    <property type="match status" value="1"/>
</dbReference>
<gene>
    <name evidence="14" type="primary">kinE_8</name>
    <name evidence="14" type="ORF">SPSYN_02569</name>
</gene>
<evidence type="ECO:0000256" key="6">
    <source>
        <dbReference type="ARBA" id="ARBA00022777"/>
    </source>
</evidence>
<dbReference type="RefSeq" id="WP_161822859.1">
    <property type="nucleotide sequence ID" value="NZ_LSRS01000006.1"/>
</dbReference>
<dbReference type="InterPro" id="IPR036097">
    <property type="entry name" value="HisK_dim/P_sf"/>
</dbReference>
<dbReference type="NCBIfam" id="TIGR00229">
    <property type="entry name" value="sensory_box"/>
    <property type="match status" value="1"/>
</dbReference>
<evidence type="ECO:0000256" key="2">
    <source>
        <dbReference type="ARBA" id="ARBA00012438"/>
    </source>
</evidence>
<dbReference type="SUPFAM" id="SSF55874">
    <property type="entry name" value="ATPase domain of HSP90 chaperone/DNA topoisomerase II/histidine kinase"/>
    <property type="match status" value="1"/>
</dbReference>
<keyword evidence="10" id="KW-1133">Transmembrane helix</keyword>
<accession>A0A9D2WMK0</accession>
<feature type="domain" description="PAC" evidence="13">
    <location>
        <begin position="279"/>
        <end position="331"/>
    </location>
</feature>
<dbReference type="EMBL" id="LSRS01000006">
    <property type="protein sequence ID" value="KAF1084165.1"/>
    <property type="molecule type" value="Genomic_DNA"/>
</dbReference>
<dbReference type="SUPFAM" id="SSF55785">
    <property type="entry name" value="PYP-like sensor domain (PAS domain)"/>
    <property type="match status" value="1"/>
</dbReference>
<keyword evidence="9" id="KW-0175">Coiled coil</keyword>
<dbReference type="Gene3D" id="1.10.287.130">
    <property type="match status" value="1"/>
</dbReference>
<dbReference type="SMART" id="SM00086">
    <property type="entry name" value="PAC"/>
    <property type="match status" value="1"/>
</dbReference>
<dbReference type="PROSITE" id="PS50113">
    <property type="entry name" value="PAC"/>
    <property type="match status" value="1"/>
</dbReference>
<evidence type="ECO:0000313" key="14">
    <source>
        <dbReference type="EMBL" id="KAF1084165.1"/>
    </source>
</evidence>